<dbReference type="EMBL" id="CADCTX010000443">
    <property type="protein sequence ID" value="CAA9319906.1"/>
    <property type="molecule type" value="Genomic_DNA"/>
</dbReference>
<keyword evidence="5" id="KW-0813">Transport</keyword>
<gene>
    <name evidence="7" type="ORF">AVDCRST_MAG40-1407</name>
</gene>
<feature type="transmembrane region" description="Helical" evidence="5">
    <location>
        <begin position="125"/>
        <end position="147"/>
    </location>
</feature>
<evidence type="ECO:0000256" key="5">
    <source>
        <dbReference type="RuleBase" id="RU361157"/>
    </source>
</evidence>
<evidence type="ECO:0000259" key="6">
    <source>
        <dbReference type="PROSITE" id="PS51012"/>
    </source>
</evidence>
<evidence type="ECO:0000256" key="2">
    <source>
        <dbReference type="ARBA" id="ARBA00022692"/>
    </source>
</evidence>
<evidence type="ECO:0000256" key="4">
    <source>
        <dbReference type="ARBA" id="ARBA00023136"/>
    </source>
</evidence>
<feature type="transmembrane region" description="Helical" evidence="5">
    <location>
        <begin position="159"/>
        <end position="177"/>
    </location>
</feature>
<keyword evidence="2 5" id="KW-0812">Transmembrane</keyword>
<organism evidence="7">
    <name type="scientific">uncultured Gemmatimonadaceae bacterium</name>
    <dbReference type="NCBI Taxonomy" id="246130"/>
    <lineage>
        <taxon>Bacteria</taxon>
        <taxon>Pseudomonadati</taxon>
        <taxon>Gemmatimonadota</taxon>
        <taxon>Gemmatimonadia</taxon>
        <taxon>Gemmatimonadales</taxon>
        <taxon>Gemmatimonadaceae</taxon>
        <taxon>environmental samples</taxon>
    </lineage>
</organism>
<keyword evidence="3 5" id="KW-1133">Transmembrane helix</keyword>
<keyword evidence="4 5" id="KW-0472">Membrane</keyword>
<dbReference type="PIRSF" id="PIRSF006648">
    <property type="entry name" value="DrrB"/>
    <property type="match status" value="1"/>
</dbReference>
<proteinExistence type="inferred from homology"/>
<dbReference type="PRINTS" id="PR00164">
    <property type="entry name" value="ABC2TRNSPORT"/>
</dbReference>
<evidence type="ECO:0000256" key="1">
    <source>
        <dbReference type="ARBA" id="ARBA00004141"/>
    </source>
</evidence>
<accession>A0A6J4KZH6</accession>
<dbReference type="Pfam" id="PF01061">
    <property type="entry name" value="ABC2_membrane"/>
    <property type="match status" value="1"/>
</dbReference>
<feature type="transmembrane region" description="Helical" evidence="5">
    <location>
        <begin position="90"/>
        <end position="119"/>
    </location>
</feature>
<comment type="similarity">
    <text evidence="5">Belongs to the ABC-2 integral membrane protein family.</text>
</comment>
<dbReference type="GO" id="GO:0043190">
    <property type="term" value="C:ATP-binding cassette (ABC) transporter complex"/>
    <property type="evidence" value="ECO:0007669"/>
    <property type="project" value="InterPro"/>
</dbReference>
<feature type="domain" description="ABC transmembrane type-2" evidence="6">
    <location>
        <begin position="7"/>
        <end position="238"/>
    </location>
</feature>
<dbReference type="PANTHER" id="PTHR43027">
    <property type="entry name" value="DOXORUBICIN RESISTANCE ABC TRANSPORTER PERMEASE PROTEIN DRRC-RELATED"/>
    <property type="match status" value="1"/>
</dbReference>
<evidence type="ECO:0000313" key="7">
    <source>
        <dbReference type="EMBL" id="CAA9319906.1"/>
    </source>
</evidence>
<dbReference type="AlphaFoldDB" id="A0A6J4KZH6"/>
<dbReference type="InterPro" id="IPR013525">
    <property type="entry name" value="ABC2_TM"/>
</dbReference>
<protein>
    <recommendedName>
        <fullName evidence="5">Transport permease protein</fullName>
    </recommendedName>
</protein>
<comment type="caution">
    <text evidence="5">Lacks conserved residue(s) required for the propagation of feature annotation.</text>
</comment>
<keyword evidence="5" id="KW-1003">Cell membrane</keyword>
<evidence type="ECO:0000256" key="3">
    <source>
        <dbReference type="ARBA" id="ARBA00022989"/>
    </source>
</evidence>
<name>A0A6J4KZH6_9BACT</name>
<reference evidence="7" key="1">
    <citation type="submission" date="2020-02" db="EMBL/GenBank/DDBJ databases">
        <authorList>
            <person name="Meier V. D."/>
        </authorList>
    </citation>
    <scope>NUCLEOTIDE SEQUENCE</scope>
    <source>
        <strain evidence="7">AVDCRST_MAG40</strain>
    </source>
</reference>
<dbReference type="PANTHER" id="PTHR43027:SF2">
    <property type="entry name" value="TRANSPORT PERMEASE PROTEIN"/>
    <property type="match status" value="1"/>
</dbReference>
<dbReference type="InterPro" id="IPR000412">
    <property type="entry name" value="ABC_2_transport"/>
</dbReference>
<comment type="subcellular location">
    <subcellularLocation>
        <location evidence="5">Cell membrane</location>
        <topology evidence="5">Multi-pass membrane protein</topology>
    </subcellularLocation>
    <subcellularLocation>
        <location evidence="1">Membrane</location>
        <topology evidence="1">Multi-pass membrane protein</topology>
    </subcellularLocation>
</comment>
<feature type="transmembrane region" description="Helical" evidence="5">
    <location>
        <begin position="46"/>
        <end position="69"/>
    </location>
</feature>
<feature type="non-terminal residue" evidence="7">
    <location>
        <position position="1"/>
    </location>
</feature>
<feature type="transmembrane region" description="Helical" evidence="5">
    <location>
        <begin position="217"/>
        <end position="235"/>
    </location>
</feature>
<dbReference type="InterPro" id="IPR047817">
    <property type="entry name" value="ABC2_TM_bact-type"/>
</dbReference>
<dbReference type="GO" id="GO:0140359">
    <property type="term" value="F:ABC-type transporter activity"/>
    <property type="evidence" value="ECO:0007669"/>
    <property type="project" value="InterPro"/>
</dbReference>
<sequence>FDPARPDARVARLLADQAVQRGAGRRDALPVRERAVSEPGSRYIDFFIPGLLGFNLMGGGIWGVGYSIVNARSRKLLKRLAATPMSRAQYLASFLLARLVFLVVDVAVVLGFGALVFGVPVRGSLVQVAAIALLGALAFGGLGLLVASRAQTTEGVSGLMNLVMLPMWIASGVFFSSENFPAAVQPVVQALPLTAVNDALRATMLRGAGWGAVAPELLVMAAWMVASYAAAVRLFRWR</sequence>
<dbReference type="InterPro" id="IPR052902">
    <property type="entry name" value="ABC-2_transporter"/>
</dbReference>
<dbReference type="PROSITE" id="PS51012">
    <property type="entry name" value="ABC_TM2"/>
    <property type="match status" value="1"/>
</dbReference>